<dbReference type="OrthoDB" id="9760742at2"/>
<protein>
    <recommendedName>
        <fullName evidence="3">Molecular chaperone</fullName>
    </recommendedName>
</protein>
<dbReference type="EMBL" id="PTJA01000004">
    <property type="protein sequence ID" value="PPK81367.1"/>
    <property type="molecule type" value="Genomic_DNA"/>
</dbReference>
<dbReference type="RefSeq" id="WP_104436458.1">
    <property type="nucleotide sequence ID" value="NZ_PTJA01000004.1"/>
</dbReference>
<dbReference type="AlphaFoldDB" id="A0A2S6HU65"/>
<dbReference type="Proteomes" id="UP000237749">
    <property type="component" value="Unassembled WGS sequence"/>
</dbReference>
<gene>
    <name evidence="1" type="ORF">BXY41_104169</name>
</gene>
<keyword evidence="2" id="KW-1185">Reference proteome</keyword>
<evidence type="ECO:0000313" key="1">
    <source>
        <dbReference type="EMBL" id="PPK81367.1"/>
    </source>
</evidence>
<comment type="caution">
    <text evidence="1">The sequence shown here is derived from an EMBL/GenBank/DDBJ whole genome shotgun (WGS) entry which is preliminary data.</text>
</comment>
<dbReference type="Gene3D" id="3.90.640.10">
    <property type="entry name" value="Actin, Chain A, domain 4"/>
    <property type="match status" value="1"/>
</dbReference>
<proteinExistence type="predicted"/>
<evidence type="ECO:0008006" key="3">
    <source>
        <dbReference type="Google" id="ProtNLM"/>
    </source>
</evidence>
<evidence type="ECO:0000313" key="2">
    <source>
        <dbReference type="Proteomes" id="UP000237749"/>
    </source>
</evidence>
<name>A0A2S6HU65_9FIRM</name>
<dbReference type="SUPFAM" id="SSF53067">
    <property type="entry name" value="Actin-like ATPase domain"/>
    <property type="match status" value="1"/>
</dbReference>
<accession>A0A2S6HU65</accession>
<organism evidence="1 2">
    <name type="scientific">Lacrimispora xylanisolvens</name>
    <dbReference type="NCBI Taxonomy" id="384636"/>
    <lineage>
        <taxon>Bacteria</taxon>
        <taxon>Bacillati</taxon>
        <taxon>Bacillota</taxon>
        <taxon>Clostridia</taxon>
        <taxon>Lachnospirales</taxon>
        <taxon>Lachnospiraceae</taxon>
        <taxon>Lacrimispora</taxon>
    </lineage>
</organism>
<sequence length="872" mass="100727">MDKYGYVLKRQEETVTDNRYHKNDLELMTTFQLREICRKEKILHGIINPMDKEELIRVILRFKGAEEYFLIDSPDEAGFQSIENVLKGSKLQERQDMNLQCGSKIVAYDGLAIGYYDGLTIPYEERLAGTNAFVVGGDMTLCAILNVMPMGSQKDCLYLTKAADISCRESSIKNYSLFCVGRKESELLYQIYNGKYDYIPENLNVYRMPLLDFEIRKPVPLSMPVAMDFGTSNTTAGVYLDSLYFEKSGLHDGEKGLKANAVNYALFYDTSSDWEETTLFPSVAGVQAVESGRPAFLFGYDAIRLADSSYIDEGFCVFYDMKRWVGDFEKLEEITDRQGRRGFISRKEILREYFEFVLDQVKNRFKCDIKSVHVSCPVKQKTQFQKLFSEILSGYAIEKGDMLDEGVSVLYSTISGMIQKGTAKEGEQYKALIIDCGGGTTDLCSCRFRIFDNRVSYRIEIDTSYENGDTDFGGNNLTFRIMQLLKISIVNQLFPGTLLSTEQILAGYDVDVFRCVDQSGASELYRELELEYNKAEEFLPTRFREYENRSRADYYKVKNNFYFLYHLAEVVKKEFYNHVGILRVALSSQEVRESATRWIPADKWKMSCRMQSGLETIKEFPVVYFSIYEIEMLLKADIYGVIRKFVEGMYEEDVLEDYSIIRLTGQSCKIELFRDALKEFVPGKAIRFKRRSGDMTKDFELKMACVDGALQYLKDKKYGFADVTIRTEEPALPYQITAVTHNGDEVVLIHPLKRNSPSGMISRNMEDLTLKLHLKDLSGKERYQYTSYSNPQDFKEKEYEEIRKLYGEHILQADTDDIIEQEVKFFVWASPMEGAFSVVPVYRKEKKLYLGNEEKFSFENDGWVQSFFDGLK</sequence>
<dbReference type="InterPro" id="IPR043129">
    <property type="entry name" value="ATPase_NBD"/>
</dbReference>
<dbReference type="Gene3D" id="3.30.420.40">
    <property type="match status" value="2"/>
</dbReference>
<reference evidence="1 2" key="1">
    <citation type="submission" date="2018-02" db="EMBL/GenBank/DDBJ databases">
        <title>Genomic Encyclopedia of Archaeal and Bacterial Type Strains, Phase II (KMG-II): from individual species to whole genera.</title>
        <authorList>
            <person name="Goeker M."/>
        </authorList>
    </citation>
    <scope>NUCLEOTIDE SEQUENCE [LARGE SCALE GENOMIC DNA]</scope>
    <source>
        <strain evidence="1 2">DSM 3808</strain>
    </source>
</reference>